<dbReference type="InterPro" id="IPR010930">
    <property type="entry name" value="Flg_bb/hook_C_dom"/>
</dbReference>
<comment type="caution">
    <text evidence="10">The sequence shown here is derived from an EMBL/GenBank/DDBJ whole genome shotgun (WGS) entry which is preliminary data.</text>
</comment>
<comment type="similarity">
    <text evidence="2 5">Belongs to the flagella basal body rod proteins family.</text>
</comment>
<dbReference type="Pfam" id="PF07559">
    <property type="entry name" value="FlgE_D2"/>
    <property type="match status" value="1"/>
</dbReference>
<dbReference type="InterPro" id="IPR001444">
    <property type="entry name" value="Flag_bb_rod_N"/>
</dbReference>
<dbReference type="InterPro" id="IPR011491">
    <property type="entry name" value="FlgE_D2"/>
</dbReference>
<protein>
    <recommendedName>
        <fullName evidence="3">Flagellar hook protein FlgE</fullName>
    </recommendedName>
</protein>
<dbReference type="SUPFAM" id="SSF117143">
    <property type="entry name" value="Flagellar hook protein flgE"/>
    <property type="match status" value="1"/>
</dbReference>
<proteinExistence type="inferred from homology"/>
<dbReference type="EMBL" id="BAAARV010000039">
    <property type="protein sequence ID" value="GAA2356621.1"/>
    <property type="molecule type" value="Genomic_DNA"/>
</dbReference>
<dbReference type="InterPro" id="IPR037058">
    <property type="entry name" value="Falgellar_hook_FlgE_sf"/>
</dbReference>
<dbReference type="InterPro" id="IPR037925">
    <property type="entry name" value="FlgE/F/G-like"/>
</dbReference>
<keyword evidence="10" id="KW-0282">Flagellum</keyword>
<evidence type="ECO:0000256" key="5">
    <source>
        <dbReference type="RuleBase" id="RU362116"/>
    </source>
</evidence>
<feature type="domain" description="Flagellar hook protein FlgE/F/G-like D1" evidence="9">
    <location>
        <begin position="95"/>
        <end position="157"/>
    </location>
</feature>
<evidence type="ECO:0000259" key="9">
    <source>
        <dbReference type="Pfam" id="PF22692"/>
    </source>
</evidence>
<evidence type="ECO:0000259" key="8">
    <source>
        <dbReference type="Pfam" id="PF07559"/>
    </source>
</evidence>
<comment type="subcellular location">
    <subcellularLocation>
        <location evidence="1 5">Bacterial flagellum basal body</location>
    </subcellularLocation>
</comment>
<feature type="domain" description="Flagellar hook protein FlgE D2" evidence="8">
    <location>
        <begin position="181"/>
        <end position="293"/>
    </location>
</feature>
<gene>
    <name evidence="10" type="primary">flgE</name>
    <name evidence="10" type="ORF">GCM10010170_049480</name>
</gene>
<dbReference type="PANTHER" id="PTHR30435">
    <property type="entry name" value="FLAGELLAR PROTEIN"/>
    <property type="match status" value="1"/>
</dbReference>
<sequence>MLRSLFSGISGLRAHQQMMDVTSNNIANVNTVGYKSAQTVFADTLSQMMRSAGAPQPELGGTNPAQVGLGVRLAAINTSFVQGSAQTTGRATDVMISGDGFFVVNSTNEQLYTRAGAFNFDAEGKLVTPTGAAVQGWPAVNGVVNSNAPLGDIRLPMGTLIAPTATTAAVIAGNLPANAGSNATTISRTIKIYDTTGAQRTLRQQFIWDPSAQSWSLQLDDGNGGAQSPLTPLVFGSNGQITQPTYTDAAGGTHIGMQYDPSGNGTGTMIDVDLAGLTEYTGNATVQPLSQNGAPAATLQSFSINPDGQLVGIFSNGNKQTVAQLALANFNNPPGLEKVGDSLYRFTVNSGLAQVNAPGSGGLGTLQSGAVEMSNVDLAQEFTNLIVAQRGFQANSKVISTSDDVLQELVNLKR</sequence>
<keyword evidence="10" id="KW-0966">Cell projection</keyword>
<dbReference type="Pfam" id="PF00460">
    <property type="entry name" value="Flg_bb_rod"/>
    <property type="match status" value="1"/>
</dbReference>
<dbReference type="PANTHER" id="PTHR30435:SF1">
    <property type="entry name" value="FLAGELLAR HOOK PROTEIN FLGE"/>
    <property type="match status" value="1"/>
</dbReference>
<dbReference type="Gene3D" id="2.60.98.20">
    <property type="entry name" value="Flagellar hook protein FlgE"/>
    <property type="match status" value="1"/>
</dbReference>
<evidence type="ECO:0000313" key="10">
    <source>
        <dbReference type="EMBL" id="GAA2356621.1"/>
    </source>
</evidence>
<evidence type="ECO:0000256" key="1">
    <source>
        <dbReference type="ARBA" id="ARBA00004117"/>
    </source>
</evidence>
<evidence type="ECO:0000259" key="6">
    <source>
        <dbReference type="Pfam" id="PF00460"/>
    </source>
</evidence>
<dbReference type="InterPro" id="IPR012836">
    <property type="entry name" value="FlgF"/>
</dbReference>
<evidence type="ECO:0000256" key="2">
    <source>
        <dbReference type="ARBA" id="ARBA00009677"/>
    </source>
</evidence>
<keyword evidence="4 5" id="KW-0975">Bacterial flagellum</keyword>
<dbReference type="Pfam" id="PF22692">
    <property type="entry name" value="LlgE_F_G_D1"/>
    <property type="match status" value="1"/>
</dbReference>
<evidence type="ECO:0000313" key="11">
    <source>
        <dbReference type="Proteomes" id="UP001501444"/>
    </source>
</evidence>
<evidence type="ECO:0000256" key="3">
    <source>
        <dbReference type="ARBA" id="ARBA00019015"/>
    </source>
</evidence>
<evidence type="ECO:0000256" key="4">
    <source>
        <dbReference type="ARBA" id="ARBA00023143"/>
    </source>
</evidence>
<dbReference type="Pfam" id="PF06429">
    <property type="entry name" value="Flg_bbr_C"/>
    <property type="match status" value="1"/>
</dbReference>
<organism evidence="10 11">
    <name type="scientific">Dactylosporangium salmoneum</name>
    <dbReference type="NCBI Taxonomy" id="53361"/>
    <lineage>
        <taxon>Bacteria</taxon>
        <taxon>Bacillati</taxon>
        <taxon>Actinomycetota</taxon>
        <taxon>Actinomycetes</taxon>
        <taxon>Micromonosporales</taxon>
        <taxon>Micromonosporaceae</taxon>
        <taxon>Dactylosporangium</taxon>
    </lineage>
</organism>
<feature type="domain" description="Flagellar basal body rod protein N-terminal" evidence="6">
    <location>
        <begin position="8"/>
        <end position="35"/>
    </location>
</feature>
<evidence type="ECO:0000259" key="7">
    <source>
        <dbReference type="Pfam" id="PF06429"/>
    </source>
</evidence>
<accession>A0ABN3GNS3</accession>
<dbReference type="NCBIfam" id="TIGR02490">
    <property type="entry name" value="flgF"/>
    <property type="match status" value="1"/>
</dbReference>
<name>A0ABN3GNS3_9ACTN</name>
<keyword evidence="10" id="KW-0969">Cilium</keyword>
<dbReference type="InterPro" id="IPR020013">
    <property type="entry name" value="Flagellar_FlgE/F/G"/>
</dbReference>
<keyword evidence="11" id="KW-1185">Reference proteome</keyword>
<dbReference type="Proteomes" id="UP001501444">
    <property type="component" value="Unassembled WGS sequence"/>
</dbReference>
<reference evidence="10 11" key="1">
    <citation type="journal article" date="2019" name="Int. J. Syst. Evol. Microbiol.">
        <title>The Global Catalogue of Microorganisms (GCM) 10K type strain sequencing project: providing services to taxonomists for standard genome sequencing and annotation.</title>
        <authorList>
            <consortium name="The Broad Institute Genomics Platform"/>
            <consortium name="The Broad Institute Genome Sequencing Center for Infectious Disease"/>
            <person name="Wu L."/>
            <person name="Ma J."/>
        </authorList>
    </citation>
    <scope>NUCLEOTIDE SEQUENCE [LARGE SCALE GENOMIC DNA]</scope>
    <source>
        <strain evidence="10 11">JCM 3272</strain>
    </source>
</reference>
<dbReference type="NCBIfam" id="TIGR03506">
    <property type="entry name" value="FlgEFG_subfam"/>
    <property type="match status" value="1"/>
</dbReference>
<dbReference type="RefSeq" id="WP_344614870.1">
    <property type="nucleotide sequence ID" value="NZ_BAAARV010000039.1"/>
</dbReference>
<dbReference type="InterPro" id="IPR053967">
    <property type="entry name" value="LlgE_F_G-like_D1"/>
</dbReference>
<feature type="domain" description="Flagellar basal-body/hook protein C-terminal" evidence="7">
    <location>
        <begin position="367"/>
        <end position="412"/>
    </location>
</feature>